<dbReference type="EMBL" id="CAJFDH010000004">
    <property type="protein sequence ID" value="CAD5221273.1"/>
    <property type="molecule type" value="Genomic_DNA"/>
</dbReference>
<feature type="compositionally biased region" description="Basic and acidic residues" evidence="1">
    <location>
        <begin position="78"/>
        <end position="96"/>
    </location>
</feature>
<name>A0A811L1K4_9BILA</name>
<dbReference type="AlphaFoldDB" id="A0A811L1K4"/>
<feature type="region of interest" description="Disordered" evidence="1">
    <location>
        <begin position="1"/>
        <end position="22"/>
    </location>
</feature>
<evidence type="ECO:0000313" key="2">
    <source>
        <dbReference type="EMBL" id="CAD5221273.1"/>
    </source>
</evidence>
<dbReference type="Proteomes" id="UP000783686">
    <property type="component" value="Unassembled WGS sequence"/>
</dbReference>
<evidence type="ECO:0000313" key="3">
    <source>
        <dbReference type="Proteomes" id="UP000614601"/>
    </source>
</evidence>
<keyword evidence="3" id="KW-1185">Reference proteome</keyword>
<proteinExistence type="predicted"/>
<comment type="caution">
    <text evidence="2">The sequence shown here is derived from an EMBL/GenBank/DDBJ whole genome shotgun (WGS) entry which is preliminary data.</text>
</comment>
<dbReference type="EMBL" id="CAJFCW020000004">
    <property type="protein sequence ID" value="CAG9114842.1"/>
    <property type="molecule type" value="Genomic_DNA"/>
</dbReference>
<sequence>MSLTEKVKQLTPAQESDRNSNSTVGVAQVEYVTLGEKIDGLRLNGSLFCGQQIEVSAYKQTLENYLKDQSMEGSLEASRQRLDVKKVEKEPSPELN</sequence>
<reference evidence="2" key="1">
    <citation type="submission" date="2020-09" db="EMBL/GenBank/DDBJ databases">
        <authorList>
            <person name="Kikuchi T."/>
        </authorList>
    </citation>
    <scope>NUCLEOTIDE SEQUENCE</scope>
    <source>
        <strain evidence="2">SH1</strain>
    </source>
</reference>
<accession>A0A811L1K4</accession>
<organism evidence="2 3">
    <name type="scientific">Bursaphelenchus okinawaensis</name>
    <dbReference type="NCBI Taxonomy" id="465554"/>
    <lineage>
        <taxon>Eukaryota</taxon>
        <taxon>Metazoa</taxon>
        <taxon>Ecdysozoa</taxon>
        <taxon>Nematoda</taxon>
        <taxon>Chromadorea</taxon>
        <taxon>Rhabditida</taxon>
        <taxon>Tylenchina</taxon>
        <taxon>Tylenchomorpha</taxon>
        <taxon>Aphelenchoidea</taxon>
        <taxon>Aphelenchoididae</taxon>
        <taxon>Bursaphelenchus</taxon>
    </lineage>
</organism>
<feature type="region of interest" description="Disordered" evidence="1">
    <location>
        <begin position="71"/>
        <end position="96"/>
    </location>
</feature>
<protein>
    <submittedName>
        <fullName evidence="2">Uncharacterized protein</fullName>
    </submittedName>
</protein>
<feature type="compositionally biased region" description="Polar residues" evidence="1">
    <location>
        <begin position="11"/>
        <end position="22"/>
    </location>
</feature>
<dbReference type="Proteomes" id="UP000614601">
    <property type="component" value="Unassembled WGS sequence"/>
</dbReference>
<gene>
    <name evidence="2" type="ORF">BOKJ2_LOCUS9362</name>
</gene>
<evidence type="ECO:0000256" key="1">
    <source>
        <dbReference type="SAM" id="MobiDB-lite"/>
    </source>
</evidence>